<evidence type="ECO:0000256" key="3">
    <source>
        <dbReference type="PIRSR" id="PIRSR037505-2"/>
    </source>
</evidence>
<dbReference type="InterPro" id="IPR003726">
    <property type="entry name" value="HCY_dom"/>
</dbReference>
<dbReference type="GO" id="GO:0008168">
    <property type="term" value="F:methyltransferase activity"/>
    <property type="evidence" value="ECO:0007669"/>
    <property type="project" value="UniProtKB-UniRule"/>
</dbReference>
<keyword evidence="7" id="KW-1185">Reference proteome</keyword>
<sequence>MNQITLLDGGMGRELKRSGAPFDHPYWSAQALWEAPEAVEQAHCRFIEAGAQIITVNSYACVPFHLGQAMYAERGAQLATEAAKIAQAAAAKYPTSPVKIAGCLPPPMGSYRPDLFDAPAALTIYQELLAAQDPWCDLFIVETLASLEELKVVQIAARATDKPVHYAFSLDDNLNDGARLRSGQSVASAVALVCADRHAAGIALNCSIPEVMAHALQEAYSILTREQRKLTLGVYANNFRPIPNDYAANSQSQPMRELSPEDYLEFVKQWVATGASLVGGCCGIGPEHIQALSQWQATA</sequence>
<dbReference type="RefSeq" id="WP_117314880.1">
    <property type="nucleotide sequence ID" value="NZ_CP031769.1"/>
</dbReference>
<dbReference type="AlphaFoldDB" id="A0A346NHA9"/>
<dbReference type="PANTHER" id="PTHR11103">
    <property type="entry name" value="SLR1189 PROTEIN"/>
    <property type="match status" value="1"/>
</dbReference>
<keyword evidence="3 4" id="KW-0479">Metal-binding</keyword>
<evidence type="ECO:0000259" key="5">
    <source>
        <dbReference type="PROSITE" id="PS50970"/>
    </source>
</evidence>
<keyword evidence="3 4" id="KW-0862">Zinc</keyword>
<protein>
    <submittedName>
        <fullName evidence="6">Homocysteine S-methyltransferase family protein</fullName>
    </submittedName>
</protein>
<dbReference type="SUPFAM" id="SSF82282">
    <property type="entry name" value="Homocysteine S-methyltransferase"/>
    <property type="match status" value="1"/>
</dbReference>
<proteinExistence type="predicted"/>
<evidence type="ECO:0000256" key="4">
    <source>
        <dbReference type="PROSITE-ProRule" id="PRU00333"/>
    </source>
</evidence>
<gene>
    <name evidence="6" type="ORF">D0Y50_00150</name>
</gene>
<comment type="cofactor">
    <cofactor evidence="3">
        <name>Zn(2+)</name>
        <dbReference type="ChEBI" id="CHEBI:29105"/>
    </cofactor>
    <text evidence="3">Binds 1 zinc ion per subunit.</text>
</comment>
<dbReference type="EMBL" id="CP031769">
    <property type="protein sequence ID" value="AXR04916.1"/>
    <property type="molecule type" value="Genomic_DNA"/>
</dbReference>
<organism evidence="6 7">
    <name type="scientific">Salinimonas sediminis</name>
    <dbReference type="NCBI Taxonomy" id="2303538"/>
    <lineage>
        <taxon>Bacteria</taxon>
        <taxon>Pseudomonadati</taxon>
        <taxon>Pseudomonadota</taxon>
        <taxon>Gammaproteobacteria</taxon>
        <taxon>Alteromonadales</taxon>
        <taxon>Alteromonadaceae</taxon>
        <taxon>Alteromonas/Salinimonas group</taxon>
        <taxon>Salinimonas</taxon>
    </lineage>
</organism>
<evidence type="ECO:0000256" key="2">
    <source>
        <dbReference type="ARBA" id="ARBA00022679"/>
    </source>
</evidence>
<keyword evidence="1 4" id="KW-0489">Methyltransferase</keyword>
<dbReference type="GO" id="GO:0009086">
    <property type="term" value="P:methionine biosynthetic process"/>
    <property type="evidence" value="ECO:0007669"/>
    <property type="project" value="InterPro"/>
</dbReference>
<keyword evidence="2 4" id="KW-0808">Transferase</keyword>
<evidence type="ECO:0000256" key="1">
    <source>
        <dbReference type="ARBA" id="ARBA00022603"/>
    </source>
</evidence>
<dbReference type="Pfam" id="PF02574">
    <property type="entry name" value="S-methyl_trans"/>
    <property type="match status" value="1"/>
</dbReference>
<dbReference type="PIRSF" id="PIRSF037505">
    <property type="entry name" value="Betaine_HMT"/>
    <property type="match status" value="1"/>
</dbReference>
<dbReference type="GO" id="GO:0032259">
    <property type="term" value="P:methylation"/>
    <property type="evidence" value="ECO:0007669"/>
    <property type="project" value="UniProtKB-KW"/>
</dbReference>
<dbReference type="OrthoDB" id="9803687at2"/>
<accession>A0A346NHA9</accession>
<dbReference type="PROSITE" id="PS50970">
    <property type="entry name" value="HCY"/>
    <property type="match status" value="1"/>
</dbReference>
<dbReference type="InterPro" id="IPR036589">
    <property type="entry name" value="HCY_dom_sf"/>
</dbReference>
<reference evidence="6 7" key="1">
    <citation type="submission" date="2018-08" db="EMBL/GenBank/DDBJ databases">
        <title>Salinimonas sediminis sp. nov., a piezophilic bacterium isolated from a deep-sea sediment sample from the New Britain Trench.</title>
        <authorList>
            <person name="Cao J."/>
        </authorList>
    </citation>
    <scope>NUCLEOTIDE SEQUENCE [LARGE SCALE GENOMIC DNA]</scope>
    <source>
        <strain evidence="6 7">N102</strain>
    </source>
</reference>
<feature type="binding site" evidence="3 4">
    <location>
        <position position="282"/>
    </location>
    <ligand>
        <name>Zn(2+)</name>
        <dbReference type="ChEBI" id="CHEBI:29105"/>
    </ligand>
</feature>
<feature type="binding site" evidence="3 4">
    <location>
        <position position="281"/>
    </location>
    <ligand>
        <name>Zn(2+)</name>
        <dbReference type="ChEBI" id="CHEBI:29105"/>
    </ligand>
</feature>
<feature type="binding site" evidence="3 4">
    <location>
        <position position="206"/>
    </location>
    <ligand>
        <name>Zn(2+)</name>
        <dbReference type="ChEBI" id="CHEBI:29105"/>
    </ligand>
</feature>
<dbReference type="Proteomes" id="UP000262073">
    <property type="component" value="Chromosome"/>
</dbReference>
<feature type="domain" description="Hcy-binding" evidence="5">
    <location>
        <begin position="1"/>
        <end position="296"/>
    </location>
</feature>
<dbReference type="GO" id="GO:0008270">
    <property type="term" value="F:zinc ion binding"/>
    <property type="evidence" value="ECO:0007669"/>
    <property type="project" value="InterPro"/>
</dbReference>
<name>A0A346NHA9_9ALTE</name>
<dbReference type="Gene3D" id="3.20.20.330">
    <property type="entry name" value="Homocysteine-binding-like domain"/>
    <property type="match status" value="1"/>
</dbReference>
<evidence type="ECO:0000313" key="6">
    <source>
        <dbReference type="EMBL" id="AXR04916.1"/>
    </source>
</evidence>
<dbReference type="KEGG" id="salm:D0Y50_00150"/>
<dbReference type="PANTHER" id="PTHR11103:SF18">
    <property type="entry name" value="SLR1189 PROTEIN"/>
    <property type="match status" value="1"/>
</dbReference>
<dbReference type="InterPro" id="IPR017226">
    <property type="entry name" value="BHMT-like"/>
</dbReference>
<evidence type="ECO:0000313" key="7">
    <source>
        <dbReference type="Proteomes" id="UP000262073"/>
    </source>
</evidence>